<reference evidence="2" key="1">
    <citation type="submission" date="2017-01" db="EMBL/GenBank/DDBJ databases">
        <authorList>
            <person name="Wang Y."/>
            <person name="White M."/>
            <person name="Kvist S."/>
            <person name="Moncalvo J.-M."/>
        </authorList>
    </citation>
    <scope>NUCLEOTIDE SEQUENCE [LARGE SCALE GENOMIC DNA]</scope>
    <source>
        <strain evidence="2">ID-206-W2</strain>
    </source>
</reference>
<keyword evidence="2" id="KW-1185">Reference proteome</keyword>
<proteinExistence type="predicted"/>
<protein>
    <submittedName>
        <fullName evidence="1">Uncharacterized protein</fullName>
    </submittedName>
</protein>
<dbReference type="EMBL" id="LSSM01003435">
    <property type="protein sequence ID" value="OMJ17895.1"/>
    <property type="molecule type" value="Genomic_DNA"/>
</dbReference>
<dbReference type="Proteomes" id="UP000187429">
    <property type="component" value="Unassembled WGS sequence"/>
</dbReference>
<comment type="caution">
    <text evidence="1">The sequence shown here is derived from an EMBL/GenBank/DDBJ whole genome shotgun (WGS) entry which is preliminary data.</text>
</comment>
<name>A0A1R1XTF6_9FUNG</name>
<organism evidence="1 2">
    <name type="scientific">Smittium culicis</name>
    <dbReference type="NCBI Taxonomy" id="133412"/>
    <lineage>
        <taxon>Eukaryota</taxon>
        <taxon>Fungi</taxon>
        <taxon>Fungi incertae sedis</taxon>
        <taxon>Zoopagomycota</taxon>
        <taxon>Kickxellomycotina</taxon>
        <taxon>Harpellomycetes</taxon>
        <taxon>Harpellales</taxon>
        <taxon>Legeriomycetaceae</taxon>
        <taxon>Smittium</taxon>
    </lineage>
</organism>
<evidence type="ECO:0000313" key="2">
    <source>
        <dbReference type="Proteomes" id="UP000187429"/>
    </source>
</evidence>
<accession>A0A1R1XTF6</accession>
<dbReference type="AlphaFoldDB" id="A0A1R1XTF6"/>
<gene>
    <name evidence="1" type="ORF">AYI69_g7250</name>
</gene>
<sequence length="83" mass="9462">MLALSLSTSAEVKWVQFMGLKIYNRISQAIRRISCVSKLCIEEGIIRPKFMQNIILCRYPGVFGYASTDYSSLEECRLGISTY</sequence>
<evidence type="ECO:0000313" key="1">
    <source>
        <dbReference type="EMBL" id="OMJ17895.1"/>
    </source>
</evidence>